<dbReference type="EMBL" id="CP050485">
    <property type="protein sequence ID" value="QOG26813.1"/>
    <property type="molecule type" value="Genomic_DNA"/>
</dbReference>
<proteinExistence type="predicted"/>
<dbReference type="Proteomes" id="UP000516696">
    <property type="component" value="Chromosome"/>
</dbReference>
<accession>A0AAE7MNN4</accession>
<sequence length="139" mass="15955">MKDMMMEVYNQLIGNPLIQAKTSFVNADGKTDYRIKFYEVPESLDSTKPFIIIDTPLGPPTSAYYAANKEMSQTFSYQINVETQSRILTKEIAKAVKAAMWDIGYAQLNGGLDEYFPGTKRFVDARRYRKNTQIHDTDY</sequence>
<evidence type="ECO:0000313" key="1">
    <source>
        <dbReference type="EMBL" id="QOG26813.1"/>
    </source>
</evidence>
<reference evidence="1 2" key="1">
    <citation type="submission" date="2020-03" db="EMBL/GenBank/DDBJ databases">
        <title>Characterization of ganglioside-mimicking enterococci.</title>
        <authorList>
            <person name="Patry R.T."/>
            <person name="Nothaft H."/>
            <person name="Bridger R."/>
            <person name="Shajahan A."/>
            <person name="Huynh S."/>
            <person name="Sanchez S."/>
            <person name="Azadi P."/>
            <person name="Cooper K."/>
            <person name="Miller W.G."/>
            <person name="Parker C.T."/>
            <person name="Wells L."/>
            <person name="Szymanski C.M."/>
        </authorList>
    </citation>
    <scope>NUCLEOTIDE SEQUENCE [LARGE SCALE GENOMIC DNA]</scope>
    <source>
        <strain evidence="1 2">EGM181</strain>
    </source>
</reference>
<dbReference type="RefSeq" id="WP_113850023.1">
    <property type="nucleotide sequence ID" value="NZ_CP050485.1"/>
</dbReference>
<gene>
    <name evidence="1" type="ORF">EGM181_05850</name>
</gene>
<dbReference type="AlphaFoldDB" id="A0AAE7MNN4"/>
<organism evidence="1 2">
    <name type="scientific">Enterococcus gallinarum</name>
    <dbReference type="NCBI Taxonomy" id="1353"/>
    <lineage>
        <taxon>Bacteria</taxon>
        <taxon>Bacillati</taxon>
        <taxon>Bacillota</taxon>
        <taxon>Bacilli</taxon>
        <taxon>Lactobacillales</taxon>
        <taxon>Enterococcaceae</taxon>
        <taxon>Enterococcus</taxon>
    </lineage>
</organism>
<name>A0AAE7MNN4_ENTGA</name>
<evidence type="ECO:0000313" key="2">
    <source>
        <dbReference type="Proteomes" id="UP000516696"/>
    </source>
</evidence>
<protein>
    <submittedName>
        <fullName evidence="1">Uncharacterized protein</fullName>
    </submittedName>
</protein>